<evidence type="ECO:0000256" key="2">
    <source>
        <dbReference type="ARBA" id="ARBA00023157"/>
    </source>
</evidence>
<evidence type="ECO:0000256" key="1">
    <source>
        <dbReference type="ARBA" id="ARBA00022729"/>
    </source>
</evidence>
<dbReference type="InterPro" id="IPR057885">
    <property type="entry name" value="Ig_VWDE"/>
</dbReference>
<accession>A0A3B4BDX4</accession>
<evidence type="ECO:0000259" key="3">
    <source>
        <dbReference type="Pfam" id="PF25776"/>
    </source>
</evidence>
<feature type="domain" description="VWDE-like Ig-like" evidence="3">
    <location>
        <begin position="110"/>
        <end position="212"/>
    </location>
</feature>
<dbReference type="STRING" id="409849.ENSPMGP00000026659"/>
<dbReference type="GO" id="GO:0005576">
    <property type="term" value="C:extracellular region"/>
    <property type="evidence" value="ECO:0007669"/>
    <property type="project" value="TreeGrafter"/>
</dbReference>
<dbReference type="AlphaFoldDB" id="A0A3B4BDX4"/>
<dbReference type="InterPro" id="IPR050969">
    <property type="entry name" value="Dev_Signal_Modulators"/>
</dbReference>
<evidence type="ECO:0000313" key="4">
    <source>
        <dbReference type="Ensembl" id="ENSPMGP00000026659.1"/>
    </source>
</evidence>
<evidence type="ECO:0000313" key="5">
    <source>
        <dbReference type="Proteomes" id="UP000261520"/>
    </source>
</evidence>
<keyword evidence="5" id="KW-1185">Reference proteome</keyword>
<organism evidence="4 5">
    <name type="scientific">Periophthalmus magnuspinnatus</name>
    <dbReference type="NCBI Taxonomy" id="409849"/>
    <lineage>
        <taxon>Eukaryota</taxon>
        <taxon>Metazoa</taxon>
        <taxon>Chordata</taxon>
        <taxon>Craniata</taxon>
        <taxon>Vertebrata</taxon>
        <taxon>Euteleostomi</taxon>
        <taxon>Actinopterygii</taxon>
        <taxon>Neopterygii</taxon>
        <taxon>Teleostei</taxon>
        <taxon>Neoteleostei</taxon>
        <taxon>Acanthomorphata</taxon>
        <taxon>Gobiaria</taxon>
        <taxon>Gobiiformes</taxon>
        <taxon>Gobioidei</taxon>
        <taxon>Gobiidae</taxon>
        <taxon>Oxudercinae</taxon>
        <taxon>Periophthalmus</taxon>
    </lineage>
</organism>
<dbReference type="GO" id="GO:0005102">
    <property type="term" value="F:signaling receptor binding"/>
    <property type="evidence" value="ECO:0007669"/>
    <property type="project" value="TreeGrafter"/>
</dbReference>
<dbReference type="Pfam" id="PF25776">
    <property type="entry name" value="Ig_VWDE"/>
    <property type="match status" value="1"/>
</dbReference>
<keyword evidence="1" id="KW-0732">Signal</keyword>
<protein>
    <recommendedName>
        <fullName evidence="3">VWDE-like Ig-like domain-containing protein</fullName>
    </recommendedName>
</protein>
<dbReference type="PANTHER" id="PTHR14949">
    <property type="entry name" value="EGF-LIKE-DOMAIN, MULTIPLE 7, 8"/>
    <property type="match status" value="1"/>
</dbReference>
<sequence>GHSLLQEPYRSTTFSSMWLSLSAGETLPGPGEVRQLSACAAWHVYPSTTKDCCTFRLPVTVRNCGDFYVYLLQPTQGCMAYCAQEGSVGRTPPCSLDSMCDCVSCSLTEKQPPAPSSVLVAPEARGNSVYLKCSFDSHSNSSVGFVVAWSRLSAQGLREELKQETTIHTSAFIELDGFNLRLGDKIYCSSSSFFLDSPEVHSPSVESAEFFAGIRVCYTHLSFISVPEDGRLYELLLESTVPVPCLKEVSSPHDCTLSLELSTSSQGLGLQAVCMSRPDAITNVQVRYIVNVNWVGSCVI</sequence>
<reference evidence="4" key="1">
    <citation type="submission" date="2025-08" db="UniProtKB">
        <authorList>
            <consortium name="Ensembl"/>
        </authorList>
    </citation>
    <scope>IDENTIFICATION</scope>
</reference>
<dbReference type="Proteomes" id="UP000261520">
    <property type="component" value="Unplaced"/>
</dbReference>
<dbReference type="PANTHER" id="PTHR14949:SF53">
    <property type="entry name" value="VON WILLEBRAND FACTOR D AND EGF DOMAIN-CONTAINING PROTEIN"/>
    <property type="match status" value="1"/>
</dbReference>
<dbReference type="Ensembl" id="ENSPMGT00000028393.1">
    <property type="protein sequence ID" value="ENSPMGP00000026659.1"/>
    <property type="gene ID" value="ENSPMGG00000021501.1"/>
</dbReference>
<reference evidence="4" key="2">
    <citation type="submission" date="2025-09" db="UniProtKB">
        <authorList>
            <consortium name="Ensembl"/>
        </authorList>
    </citation>
    <scope>IDENTIFICATION</scope>
</reference>
<name>A0A3B4BDX4_9GOBI</name>
<keyword evidence="2" id="KW-1015">Disulfide bond</keyword>
<proteinExistence type="predicted"/>
<dbReference type="GO" id="GO:0009986">
    <property type="term" value="C:cell surface"/>
    <property type="evidence" value="ECO:0007669"/>
    <property type="project" value="TreeGrafter"/>
</dbReference>